<name>A0AA35VTQ9_LACSI</name>
<accession>A0AA35VTQ9</accession>
<gene>
    <name evidence="1" type="ORF">LSALG_LOCUS7031</name>
</gene>
<evidence type="ECO:0000313" key="2">
    <source>
        <dbReference type="Proteomes" id="UP001177003"/>
    </source>
</evidence>
<organism evidence="1 2">
    <name type="scientific">Lactuca saligna</name>
    <name type="common">Willowleaf lettuce</name>
    <dbReference type="NCBI Taxonomy" id="75948"/>
    <lineage>
        <taxon>Eukaryota</taxon>
        <taxon>Viridiplantae</taxon>
        <taxon>Streptophyta</taxon>
        <taxon>Embryophyta</taxon>
        <taxon>Tracheophyta</taxon>
        <taxon>Spermatophyta</taxon>
        <taxon>Magnoliopsida</taxon>
        <taxon>eudicotyledons</taxon>
        <taxon>Gunneridae</taxon>
        <taxon>Pentapetalae</taxon>
        <taxon>asterids</taxon>
        <taxon>campanulids</taxon>
        <taxon>Asterales</taxon>
        <taxon>Asteraceae</taxon>
        <taxon>Cichorioideae</taxon>
        <taxon>Cichorieae</taxon>
        <taxon>Lactucinae</taxon>
        <taxon>Lactuca</taxon>
    </lineage>
</organism>
<dbReference type="Proteomes" id="UP001177003">
    <property type="component" value="Chromosome 1"/>
</dbReference>
<proteinExistence type="predicted"/>
<dbReference type="EMBL" id="OX465077">
    <property type="protein sequence ID" value="CAI9266473.1"/>
    <property type="molecule type" value="Genomic_DNA"/>
</dbReference>
<reference evidence="1" key="1">
    <citation type="submission" date="2023-04" db="EMBL/GenBank/DDBJ databases">
        <authorList>
            <person name="Vijverberg K."/>
            <person name="Xiong W."/>
            <person name="Schranz E."/>
        </authorList>
    </citation>
    <scope>NUCLEOTIDE SEQUENCE</scope>
</reference>
<evidence type="ECO:0000313" key="1">
    <source>
        <dbReference type="EMBL" id="CAI9266473.1"/>
    </source>
</evidence>
<protein>
    <recommendedName>
        <fullName evidence="3">Zinc finger GRF-type domain-containing protein</fullName>
    </recommendedName>
</protein>
<dbReference type="AlphaFoldDB" id="A0AA35VTQ9"/>
<evidence type="ECO:0008006" key="3">
    <source>
        <dbReference type="Google" id="ProtNLM"/>
    </source>
</evidence>
<sequence>MRGLIPYHATGYGAIPSLNGSFYRTKSDTLLPQISLRLRHHGDDAPCLPCGCKDGINDNVARRFWNCKNSFPAEGPKCKLFMWKDNELDEVYYKDQLR</sequence>
<keyword evidence="2" id="KW-1185">Reference proteome</keyword>